<keyword evidence="4" id="KW-1185">Reference proteome</keyword>
<feature type="chain" id="PRO_5007561994" description="Apple domain-containing protein" evidence="2">
    <location>
        <begin position="18"/>
        <end position="272"/>
    </location>
</feature>
<feature type="compositionally biased region" description="Pro residues" evidence="1">
    <location>
        <begin position="39"/>
        <end position="59"/>
    </location>
</feature>
<dbReference type="EMBL" id="LSYV01000037">
    <property type="protein sequence ID" value="KXZ47248.1"/>
    <property type="molecule type" value="Genomic_DNA"/>
</dbReference>
<evidence type="ECO:0008006" key="5">
    <source>
        <dbReference type="Google" id="ProtNLM"/>
    </source>
</evidence>
<keyword evidence="2" id="KW-0732">Signal</keyword>
<dbReference type="STRING" id="33097.A0A150GBP6"/>
<reference evidence="4" key="1">
    <citation type="journal article" date="2016" name="Nat. Commun.">
        <title>The Gonium pectorale genome demonstrates co-option of cell cycle regulation during the evolution of multicellularity.</title>
        <authorList>
            <person name="Hanschen E.R."/>
            <person name="Marriage T.N."/>
            <person name="Ferris P.J."/>
            <person name="Hamaji T."/>
            <person name="Toyoda A."/>
            <person name="Fujiyama A."/>
            <person name="Neme R."/>
            <person name="Noguchi H."/>
            <person name="Minakuchi Y."/>
            <person name="Suzuki M."/>
            <person name="Kawai-Toyooka H."/>
            <person name="Smith D.R."/>
            <person name="Sparks H."/>
            <person name="Anderson J."/>
            <person name="Bakaric R."/>
            <person name="Luria V."/>
            <person name="Karger A."/>
            <person name="Kirschner M.W."/>
            <person name="Durand P.M."/>
            <person name="Michod R.E."/>
            <person name="Nozaki H."/>
            <person name="Olson B.J."/>
        </authorList>
    </citation>
    <scope>NUCLEOTIDE SEQUENCE [LARGE SCALE GENOMIC DNA]</scope>
    <source>
        <strain evidence="4">NIES-2863</strain>
    </source>
</reference>
<protein>
    <recommendedName>
        <fullName evidence="5">Apple domain-containing protein</fullName>
    </recommendedName>
</protein>
<feature type="signal peptide" evidence="2">
    <location>
        <begin position="1"/>
        <end position="17"/>
    </location>
</feature>
<organism evidence="3 4">
    <name type="scientific">Gonium pectorale</name>
    <name type="common">Green alga</name>
    <dbReference type="NCBI Taxonomy" id="33097"/>
    <lineage>
        <taxon>Eukaryota</taxon>
        <taxon>Viridiplantae</taxon>
        <taxon>Chlorophyta</taxon>
        <taxon>core chlorophytes</taxon>
        <taxon>Chlorophyceae</taxon>
        <taxon>CS clade</taxon>
        <taxon>Chlamydomonadales</taxon>
        <taxon>Volvocaceae</taxon>
        <taxon>Gonium</taxon>
    </lineage>
</organism>
<gene>
    <name evidence="3" type="ORF">GPECTOR_36g102</name>
</gene>
<evidence type="ECO:0000256" key="2">
    <source>
        <dbReference type="SAM" id="SignalP"/>
    </source>
</evidence>
<dbReference type="OrthoDB" id="547868at2759"/>
<feature type="compositionally biased region" description="Pro residues" evidence="1">
    <location>
        <begin position="74"/>
        <end position="115"/>
    </location>
</feature>
<comment type="caution">
    <text evidence="3">The sequence shown here is derived from an EMBL/GenBank/DDBJ whole genome shotgun (WGS) entry which is preliminary data.</text>
</comment>
<dbReference type="Proteomes" id="UP000075714">
    <property type="component" value="Unassembled WGS sequence"/>
</dbReference>
<evidence type="ECO:0000313" key="4">
    <source>
        <dbReference type="Proteomes" id="UP000075714"/>
    </source>
</evidence>
<proteinExistence type="predicted"/>
<dbReference type="PRINTS" id="PR01217">
    <property type="entry name" value="PRICHEXTENSN"/>
</dbReference>
<dbReference type="AlphaFoldDB" id="A0A150GBP6"/>
<feature type="region of interest" description="Disordered" evidence="1">
    <location>
        <begin position="39"/>
        <end position="118"/>
    </location>
</feature>
<evidence type="ECO:0000313" key="3">
    <source>
        <dbReference type="EMBL" id="KXZ47248.1"/>
    </source>
</evidence>
<name>A0A150GBP6_GONPE</name>
<accession>A0A150GBP6</accession>
<sequence length="272" mass="29101">MMRRLACMALLLVVANGRELLATENKHIHPLPPLYPPEPMGPAGPAAPVPPAYGPPSYPPYEQVPAYPPSEYHLPPPPGPSPPSPPPPSPPPPSPPPPNPLPPSPAPPSRPPFPPGTKVYRCKDGTALYGAAETISYKLSPPRAHRDAAEECKRRCDERGPECSGVSCWGAPGATRSYRCKDGRALFATQLAQYKLSPPRDNEEAAAECKRRCDALDGECTGYYYKTTGWCSLVSGSASFTKPYPSDLVACIFNGYTDSEAEDRSPPAATAN</sequence>
<evidence type="ECO:0000256" key="1">
    <source>
        <dbReference type="SAM" id="MobiDB-lite"/>
    </source>
</evidence>